<keyword evidence="7" id="KW-0997">Cell inner membrane</keyword>
<dbReference type="GO" id="GO:0005886">
    <property type="term" value="C:plasma membrane"/>
    <property type="evidence" value="ECO:0007669"/>
    <property type="project" value="UniProtKB-SubCell"/>
</dbReference>
<accession>A0A7X0PLV9</accession>
<comment type="subcellular location">
    <subcellularLocation>
        <location evidence="7">Cell inner membrane</location>
        <topology evidence="7">Multi-pass membrane protein</topology>
    </subcellularLocation>
    <subcellularLocation>
        <location evidence="1">Cell membrane</location>
        <topology evidence="1">Multi-pass membrane protein</topology>
    </subcellularLocation>
</comment>
<proteinExistence type="inferred from homology"/>
<feature type="transmembrane region" description="Helical" evidence="7">
    <location>
        <begin position="143"/>
        <end position="160"/>
    </location>
</feature>
<evidence type="ECO:0000256" key="2">
    <source>
        <dbReference type="ARBA" id="ARBA00009298"/>
    </source>
</evidence>
<comment type="similarity">
    <text evidence="2 7">Belongs to the MgtC/SapB family.</text>
</comment>
<feature type="transmembrane region" description="Helical" evidence="7">
    <location>
        <begin position="63"/>
        <end position="85"/>
    </location>
</feature>
<keyword evidence="3" id="KW-1003">Cell membrane</keyword>
<evidence type="ECO:0000313" key="11">
    <source>
        <dbReference type="Proteomes" id="UP000575083"/>
    </source>
</evidence>
<name>A0A7X0PLV9_9BURK</name>
<gene>
    <name evidence="10" type="ORF">HNP48_006760</name>
</gene>
<comment type="caution">
    <text evidence="10">The sequence shown here is derived from an EMBL/GenBank/DDBJ whole genome shotgun (WGS) entry which is preliminary data.</text>
</comment>
<keyword evidence="4 7" id="KW-0812">Transmembrane</keyword>
<dbReference type="PANTHER" id="PTHR33778">
    <property type="entry name" value="PROTEIN MGTC"/>
    <property type="match status" value="1"/>
</dbReference>
<dbReference type="PANTHER" id="PTHR33778:SF1">
    <property type="entry name" value="MAGNESIUM TRANSPORTER YHID-RELATED"/>
    <property type="match status" value="1"/>
</dbReference>
<dbReference type="Proteomes" id="UP000575083">
    <property type="component" value="Unassembled WGS sequence"/>
</dbReference>
<evidence type="ECO:0000256" key="6">
    <source>
        <dbReference type="ARBA" id="ARBA00023136"/>
    </source>
</evidence>
<evidence type="ECO:0000313" key="10">
    <source>
        <dbReference type="EMBL" id="MBB6564034.1"/>
    </source>
</evidence>
<feature type="region of interest" description="Disordered" evidence="8">
    <location>
        <begin position="163"/>
        <end position="205"/>
    </location>
</feature>
<protein>
    <recommendedName>
        <fullName evidence="7">Protein MgtC</fullName>
    </recommendedName>
</protein>
<evidence type="ECO:0000256" key="5">
    <source>
        <dbReference type="ARBA" id="ARBA00022989"/>
    </source>
</evidence>
<evidence type="ECO:0000256" key="8">
    <source>
        <dbReference type="SAM" id="MobiDB-lite"/>
    </source>
</evidence>
<keyword evidence="11" id="KW-1185">Reference proteome</keyword>
<sequence>MAEAPPTAPWWHQVTTTVTEEFSDVPDAGEATRIVVRLAVAAVLGGLLGWEREHAGKAAGIRTHMLVAMGAALFVLVAQQVGISAADNSRVIQGIVAGVGFLGAGTILKGDAEHQVKGLTTAAGIWLTAAIGVAAGLGREVTAVLSAVLALAVLWAIPLVHEAAEDKGPQQHPPRSDDDSDKNKKHQPSGGKRAGHAAGPGKDPD</sequence>
<evidence type="ECO:0000256" key="7">
    <source>
        <dbReference type="RuleBase" id="RU365041"/>
    </source>
</evidence>
<feature type="transmembrane region" description="Helical" evidence="7">
    <location>
        <begin position="34"/>
        <end position="51"/>
    </location>
</feature>
<dbReference type="Pfam" id="PF02308">
    <property type="entry name" value="MgtC"/>
    <property type="match status" value="1"/>
</dbReference>
<dbReference type="EMBL" id="JACHLK010000027">
    <property type="protein sequence ID" value="MBB6564034.1"/>
    <property type="molecule type" value="Genomic_DNA"/>
</dbReference>
<feature type="transmembrane region" description="Helical" evidence="7">
    <location>
        <begin position="91"/>
        <end position="108"/>
    </location>
</feature>
<organism evidence="10 11">
    <name type="scientific">Acidovorax soli</name>
    <dbReference type="NCBI Taxonomy" id="592050"/>
    <lineage>
        <taxon>Bacteria</taxon>
        <taxon>Pseudomonadati</taxon>
        <taxon>Pseudomonadota</taxon>
        <taxon>Betaproteobacteria</taxon>
        <taxon>Burkholderiales</taxon>
        <taxon>Comamonadaceae</taxon>
        <taxon>Acidovorax</taxon>
    </lineage>
</organism>
<dbReference type="InterPro" id="IPR049177">
    <property type="entry name" value="MgtC_SapB_SrpB_YhiD_N"/>
</dbReference>
<dbReference type="InterPro" id="IPR003416">
    <property type="entry name" value="MgtC/SapB/SrpB/YhiD_fam"/>
</dbReference>
<keyword evidence="6 7" id="KW-0472">Membrane</keyword>
<dbReference type="PRINTS" id="PR01837">
    <property type="entry name" value="MGTCSAPBPROT"/>
</dbReference>
<feature type="transmembrane region" description="Helical" evidence="7">
    <location>
        <begin position="120"/>
        <end position="137"/>
    </location>
</feature>
<dbReference type="RefSeq" id="WP_184865625.1">
    <property type="nucleotide sequence ID" value="NZ_JACHLK010000027.1"/>
</dbReference>
<feature type="domain" description="MgtC/SapB/SrpB/YhiD N-terminal" evidence="9">
    <location>
        <begin position="38"/>
        <end position="162"/>
    </location>
</feature>
<dbReference type="AlphaFoldDB" id="A0A7X0PLV9"/>
<evidence type="ECO:0000256" key="3">
    <source>
        <dbReference type="ARBA" id="ARBA00022475"/>
    </source>
</evidence>
<keyword evidence="5 7" id="KW-1133">Transmembrane helix</keyword>
<evidence type="ECO:0000259" key="9">
    <source>
        <dbReference type="Pfam" id="PF02308"/>
    </source>
</evidence>
<evidence type="ECO:0000256" key="1">
    <source>
        <dbReference type="ARBA" id="ARBA00004651"/>
    </source>
</evidence>
<evidence type="ECO:0000256" key="4">
    <source>
        <dbReference type="ARBA" id="ARBA00022692"/>
    </source>
</evidence>
<feature type="compositionally biased region" description="Basic and acidic residues" evidence="8">
    <location>
        <begin position="163"/>
        <end position="177"/>
    </location>
</feature>
<reference evidence="10 11" key="1">
    <citation type="submission" date="2020-08" db="EMBL/GenBank/DDBJ databases">
        <title>Functional genomics of gut bacteria from endangered species of beetles.</title>
        <authorList>
            <person name="Carlos-Shanley C."/>
        </authorList>
    </citation>
    <scope>NUCLEOTIDE SEQUENCE [LARGE SCALE GENOMIC DNA]</scope>
    <source>
        <strain evidence="10 11">S00198</strain>
    </source>
</reference>